<dbReference type="AlphaFoldDB" id="A0A1G2JB41"/>
<dbReference type="NCBIfam" id="NF005559">
    <property type="entry name" value="PRK07231.1"/>
    <property type="match status" value="1"/>
</dbReference>
<evidence type="ECO:0008006" key="5">
    <source>
        <dbReference type="Google" id="ProtNLM"/>
    </source>
</evidence>
<dbReference type="SUPFAM" id="SSF51735">
    <property type="entry name" value="NAD(P)-binding Rossmann-fold domains"/>
    <property type="match status" value="1"/>
</dbReference>
<dbReference type="Pfam" id="PF13561">
    <property type="entry name" value="adh_short_C2"/>
    <property type="match status" value="1"/>
</dbReference>
<organism evidence="3 4">
    <name type="scientific">Candidatus Staskawiczbacteria bacterium RIFOXYC1_FULL_38_18</name>
    <dbReference type="NCBI Taxonomy" id="1802229"/>
    <lineage>
        <taxon>Bacteria</taxon>
        <taxon>Candidatus Staskawicziibacteriota</taxon>
    </lineage>
</organism>
<dbReference type="GO" id="GO:0016616">
    <property type="term" value="F:oxidoreductase activity, acting on the CH-OH group of donors, NAD or NADP as acceptor"/>
    <property type="evidence" value="ECO:0007669"/>
    <property type="project" value="TreeGrafter"/>
</dbReference>
<comment type="caution">
    <text evidence="3">The sequence shown here is derived from an EMBL/GenBank/DDBJ whole genome shotgun (WGS) entry which is preliminary data.</text>
</comment>
<dbReference type="PRINTS" id="PR00081">
    <property type="entry name" value="GDHRDH"/>
</dbReference>
<evidence type="ECO:0000313" key="4">
    <source>
        <dbReference type="Proteomes" id="UP000177751"/>
    </source>
</evidence>
<name>A0A1G2JB41_9BACT</name>
<dbReference type="Gene3D" id="3.40.50.720">
    <property type="entry name" value="NAD(P)-binding Rossmann-like Domain"/>
    <property type="match status" value="1"/>
</dbReference>
<reference evidence="3 4" key="1">
    <citation type="journal article" date="2016" name="Nat. Commun.">
        <title>Thousands of microbial genomes shed light on interconnected biogeochemical processes in an aquifer system.</title>
        <authorList>
            <person name="Anantharaman K."/>
            <person name="Brown C.T."/>
            <person name="Hug L.A."/>
            <person name="Sharon I."/>
            <person name="Castelle C.J."/>
            <person name="Probst A.J."/>
            <person name="Thomas B.C."/>
            <person name="Singh A."/>
            <person name="Wilkins M.J."/>
            <person name="Karaoz U."/>
            <person name="Brodie E.L."/>
            <person name="Williams K.H."/>
            <person name="Hubbard S.S."/>
            <person name="Banfield J.F."/>
        </authorList>
    </citation>
    <scope>NUCLEOTIDE SEQUENCE [LARGE SCALE GENOMIC DNA]</scope>
</reference>
<dbReference type="STRING" id="1802229.A2401_00400"/>
<evidence type="ECO:0000256" key="1">
    <source>
        <dbReference type="ARBA" id="ARBA00006484"/>
    </source>
</evidence>
<dbReference type="EMBL" id="MHPP01000030">
    <property type="protein sequence ID" value="OGZ83660.1"/>
    <property type="molecule type" value="Genomic_DNA"/>
</dbReference>
<dbReference type="GO" id="GO:0006633">
    <property type="term" value="P:fatty acid biosynthetic process"/>
    <property type="evidence" value="ECO:0007669"/>
    <property type="project" value="TreeGrafter"/>
</dbReference>
<evidence type="ECO:0000256" key="2">
    <source>
        <dbReference type="ARBA" id="ARBA00023002"/>
    </source>
</evidence>
<dbReference type="GO" id="GO:0048038">
    <property type="term" value="F:quinone binding"/>
    <property type="evidence" value="ECO:0007669"/>
    <property type="project" value="TreeGrafter"/>
</dbReference>
<evidence type="ECO:0000313" key="3">
    <source>
        <dbReference type="EMBL" id="OGZ83660.1"/>
    </source>
</evidence>
<accession>A0A1G2JB41</accession>
<dbReference type="PANTHER" id="PTHR42760:SF133">
    <property type="entry name" value="3-OXOACYL-[ACYL-CARRIER-PROTEIN] REDUCTASE"/>
    <property type="match status" value="1"/>
</dbReference>
<dbReference type="InterPro" id="IPR036291">
    <property type="entry name" value="NAD(P)-bd_dom_sf"/>
</dbReference>
<dbReference type="PANTHER" id="PTHR42760">
    <property type="entry name" value="SHORT-CHAIN DEHYDROGENASES/REDUCTASES FAMILY MEMBER"/>
    <property type="match status" value="1"/>
</dbReference>
<dbReference type="PRINTS" id="PR00080">
    <property type="entry name" value="SDRFAMILY"/>
</dbReference>
<gene>
    <name evidence="3" type="ORF">A2401_00400</name>
</gene>
<sequence length="261" mass="27729">MFGLNKTLAKFCDLKGKTAIITGAGRGMGKAGALKLAQAGARVVVSDLEECQLVVDEIKKQRGEAIAIRCDVSKKAEIDSLILEVLKKFSKIDILVNNAGIFPFEPFLQMPEANFEKVIDVNLKGYFLMAQACAKEMVKQKSGSIVNISSIAMGQVGVGFVGLTHYCASKGGIVAMSEAMALELAPFNIRVNCIAPGAIDTPGASAIKMTDQQRSAMLAPIPMKRQGRSEEIANAVLFLASDESSYMTGSTMIVDGGWVAG</sequence>
<dbReference type="InterPro" id="IPR002347">
    <property type="entry name" value="SDR_fam"/>
</dbReference>
<keyword evidence="2" id="KW-0560">Oxidoreductase</keyword>
<dbReference type="FunFam" id="3.40.50.720:FF:000084">
    <property type="entry name" value="Short-chain dehydrogenase reductase"/>
    <property type="match status" value="1"/>
</dbReference>
<comment type="similarity">
    <text evidence="1">Belongs to the short-chain dehydrogenases/reductases (SDR) family.</text>
</comment>
<proteinExistence type="inferred from homology"/>
<dbReference type="Proteomes" id="UP000177751">
    <property type="component" value="Unassembled WGS sequence"/>
</dbReference>
<protein>
    <recommendedName>
        <fullName evidence="5">Short-chain dehydrogenase</fullName>
    </recommendedName>
</protein>